<dbReference type="GO" id="GO:0008932">
    <property type="term" value="F:lytic endotransglycosylase activity"/>
    <property type="evidence" value="ECO:0007669"/>
    <property type="project" value="UniProtKB-UniRule"/>
</dbReference>
<keyword evidence="6 7" id="KW-0961">Cell wall biogenesis/degradation</keyword>
<dbReference type="Pfam" id="PF02618">
    <property type="entry name" value="YceG"/>
    <property type="match status" value="1"/>
</dbReference>
<evidence type="ECO:0000256" key="1">
    <source>
        <dbReference type="ARBA" id="ARBA00022475"/>
    </source>
</evidence>
<dbReference type="Gene3D" id="3.30.160.60">
    <property type="entry name" value="Classic Zinc Finger"/>
    <property type="match status" value="1"/>
</dbReference>
<keyword evidence="5 7" id="KW-0456">Lyase</keyword>
<dbReference type="Proteomes" id="UP000290283">
    <property type="component" value="Unassembled WGS sequence"/>
</dbReference>
<evidence type="ECO:0000256" key="5">
    <source>
        <dbReference type="ARBA" id="ARBA00023239"/>
    </source>
</evidence>
<proteinExistence type="inferred from homology"/>
<dbReference type="GO" id="GO:0071555">
    <property type="term" value="P:cell wall organization"/>
    <property type="evidence" value="ECO:0007669"/>
    <property type="project" value="UniProtKB-KW"/>
</dbReference>
<evidence type="ECO:0000313" key="8">
    <source>
        <dbReference type="EMBL" id="RXR20422.1"/>
    </source>
</evidence>
<dbReference type="PANTHER" id="PTHR30518">
    <property type="entry name" value="ENDOLYTIC MUREIN TRANSGLYCOSYLASE"/>
    <property type="match status" value="1"/>
</dbReference>
<reference evidence="9" key="1">
    <citation type="submission" date="2019-01" db="EMBL/GenBank/DDBJ databases">
        <title>Cytophagaceae bacterium strain CAR-16.</title>
        <authorList>
            <person name="Chen W.-M."/>
        </authorList>
    </citation>
    <scope>NUCLEOTIDE SEQUENCE [LARGE SCALE GENOMIC DNA]</scope>
    <source>
        <strain evidence="9">LLJ-11</strain>
    </source>
</reference>
<keyword evidence="1 7" id="KW-1003">Cell membrane</keyword>
<evidence type="ECO:0000256" key="4">
    <source>
        <dbReference type="ARBA" id="ARBA00023136"/>
    </source>
</evidence>
<protein>
    <recommendedName>
        <fullName evidence="7">Endolytic murein transglycosylase</fullName>
        <ecNumber evidence="7">4.2.2.29</ecNumber>
    </recommendedName>
    <alternativeName>
        <fullName evidence="7">Peptidoglycan lytic transglycosylase</fullName>
    </alternativeName>
    <alternativeName>
        <fullName evidence="7">Peptidoglycan polymerization terminase</fullName>
    </alternativeName>
</protein>
<dbReference type="GO" id="GO:0005886">
    <property type="term" value="C:plasma membrane"/>
    <property type="evidence" value="ECO:0007669"/>
    <property type="project" value="UniProtKB-UniRule"/>
</dbReference>
<comment type="caution">
    <text evidence="8">The sequence shown here is derived from an EMBL/GenBank/DDBJ whole genome shotgun (WGS) entry which is preliminary data.</text>
</comment>
<keyword evidence="3 7" id="KW-1133">Transmembrane helix</keyword>
<feature type="site" description="Important for catalytic activity" evidence="7">
    <location>
        <position position="211"/>
    </location>
</feature>
<evidence type="ECO:0000313" key="9">
    <source>
        <dbReference type="Proteomes" id="UP000290283"/>
    </source>
</evidence>
<keyword evidence="2 7" id="KW-0812">Transmembrane</keyword>
<organism evidence="8 9">
    <name type="scientific">Flavobacterium amnicola</name>
    <dbReference type="NCBI Taxonomy" id="2506422"/>
    <lineage>
        <taxon>Bacteria</taxon>
        <taxon>Pseudomonadati</taxon>
        <taxon>Bacteroidota</taxon>
        <taxon>Flavobacteriia</taxon>
        <taxon>Flavobacteriales</taxon>
        <taxon>Flavobacteriaceae</taxon>
        <taxon>Flavobacterium</taxon>
    </lineage>
</organism>
<dbReference type="EC" id="4.2.2.29" evidence="7"/>
<dbReference type="OrthoDB" id="9814591at2"/>
<name>A0A4Q1K4E2_9FLAO</name>
<comment type="similarity">
    <text evidence="7">Belongs to the transglycosylase MltG family.</text>
</comment>
<evidence type="ECO:0000256" key="6">
    <source>
        <dbReference type="ARBA" id="ARBA00023316"/>
    </source>
</evidence>
<dbReference type="CDD" id="cd08010">
    <property type="entry name" value="MltG_like"/>
    <property type="match status" value="1"/>
</dbReference>
<accession>A0A4Q1K4E2</accession>
<dbReference type="AlphaFoldDB" id="A0A4Q1K4E2"/>
<dbReference type="RefSeq" id="WP_129433115.1">
    <property type="nucleotide sequence ID" value="NZ_SBKO01000001.1"/>
</dbReference>
<sequence length="342" mass="38989">MSKKKIILGIGVVFFALAAYVYVKAFSANTKFEEDKKYVFIPTGATYEDVIKILSSEVKNIDGFKFVAEKRSYDSNVFPGRFLLKKGMGSFQIVSALRHNEPLNLSFNNQETIEKLVSRVSSQMEVDSLTLMKSLKDSVFMNQNGFNEETILAMFIPNTYEVKWNLSANDFRDKMAKEYKKFWNEERLAKAKALNMTPVQVMTLAAIVHKETVKQDERPRVAGVYLNRLKAGMPLQADPTIIFALRKKANNQDLVIKRVFEGDLRVNSPYNTYVNLGLPPGPVAMPDISAIDAVLSPENHKYIYFCASVERFGYHEFAETFNEHVAIAKKYRDWVANQGVKR</sequence>
<dbReference type="EMBL" id="SBKO01000001">
    <property type="protein sequence ID" value="RXR20422.1"/>
    <property type="molecule type" value="Genomic_DNA"/>
</dbReference>
<dbReference type="Gene3D" id="3.30.1490.480">
    <property type="entry name" value="Endolytic murein transglycosylase"/>
    <property type="match status" value="1"/>
</dbReference>
<evidence type="ECO:0000256" key="3">
    <source>
        <dbReference type="ARBA" id="ARBA00022989"/>
    </source>
</evidence>
<dbReference type="GO" id="GO:0009252">
    <property type="term" value="P:peptidoglycan biosynthetic process"/>
    <property type="evidence" value="ECO:0007669"/>
    <property type="project" value="UniProtKB-UniRule"/>
</dbReference>
<keyword evidence="4 7" id="KW-0472">Membrane</keyword>
<keyword evidence="9" id="KW-1185">Reference proteome</keyword>
<comment type="catalytic activity">
    <reaction evidence="7">
        <text>a peptidoglycan chain = a peptidoglycan chain with N-acetyl-1,6-anhydromuramyl-[peptide] at the reducing end + a peptidoglycan chain with N-acetylglucosamine at the non-reducing end.</text>
        <dbReference type="EC" id="4.2.2.29"/>
    </reaction>
</comment>
<dbReference type="InterPro" id="IPR003770">
    <property type="entry name" value="MLTG-like"/>
</dbReference>
<dbReference type="NCBIfam" id="TIGR00247">
    <property type="entry name" value="endolytic transglycosylase MltG"/>
    <property type="match status" value="1"/>
</dbReference>
<dbReference type="PANTHER" id="PTHR30518:SF2">
    <property type="entry name" value="ENDOLYTIC MUREIN TRANSGLYCOSYLASE"/>
    <property type="match status" value="1"/>
</dbReference>
<evidence type="ECO:0000256" key="7">
    <source>
        <dbReference type="HAMAP-Rule" id="MF_02065"/>
    </source>
</evidence>
<evidence type="ECO:0000256" key="2">
    <source>
        <dbReference type="ARBA" id="ARBA00022692"/>
    </source>
</evidence>
<dbReference type="HAMAP" id="MF_02065">
    <property type="entry name" value="MltG"/>
    <property type="match status" value="1"/>
</dbReference>
<gene>
    <name evidence="7 8" type="primary">mltG</name>
    <name evidence="8" type="ORF">EQG63_00370</name>
</gene>
<comment type="function">
    <text evidence="7">Functions as a peptidoglycan terminase that cleaves nascent peptidoglycan strands endolytically to terminate their elongation.</text>
</comment>